<dbReference type="InterPro" id="IPR039261">
    <property type="entry name" value="FNR_nucleotide-bd"/>
</dbReference>
<evidence type="ECO:0000256" key="3">
    <source>
        <dbReference type="ARBA" id="ARBA00022630"/>
    </source>
</evidence>
<evidence type="ECO:0000256" key="2">
    <source>
        <dbReference type="ARBA" id="ARBA00004370"/>
    </source>
</evidence>
<dbReference type="EC" id="1.6.2.2" evidence="11"/>
<proteinExistence type="predicted"/>
<dbReference type="InterPro" id="IPR001834">
    <property type="entry name" value="CBR-like"/>
</dbReference>
<keyword evidence="5" id="KW-0274">FAD</keyword>
<dbReference type="SUPFAM" id="SSF63380">
    <property type="entry name" value="Riboflavin synthase domain-like"/>
    <property type="match status" value="1"/>
</dbReference>
<accession>A0A0S4L724</accession>
<comment type="subcellular location">
    <subcellularLocation>
        <location evidence="2">Membrane</location>
    </subcellularLocation>
</comment>
<reference evidence="12" key="1">
    <citation type="submission" date="2015-10" db="EMBL/GenBank/DDBJ databases">
        <authorList>
            <person name="Luecker S."/>
            <person name="Luecker S."/>
        </authorList>
    </citation>
    <scope>NUCLEOTIDE SEQUENCE [LARGE SCALE GENOMIC DNA]</scope>
</reference>
<keyword evidence="3" id="KW-0285">Flavoprotein</keyword>
<dbReference type="EMBL" id="CZPZ01000005">
    <property type="protein sequence ID" value="CUS33537.1"/>
    <property type="molecule type" value="Genomic_DNA"/>
</dbReference>
<dbReference type="Gene3D" id="3.40.50.80">
    <property type="entry name" value="Nucleotide-binding domain of ferredoxin-NADP reductase (FNR) module"/>
    <property type="match status" value="1"/>
</dbReference>
<dbReference type="InterPro" id="IPR017927">
    <property type="entry name" value="FAD-bd_FR_type"/>
</dbReference>
<evidence type="ECO:0000256" key="6">
    <source>
        <dbReference type="ARBA" id="ARBA00022989"/>
    </source>
</evidence>
<evidence type="ECO:0000313" key="12">
    <source>
        <dbReference type="Proteomes" id="UP000198736"/>
    </source>
</evidence>
<dbReference type="PRINTS" id="PR00371">
    <property type="entry name" value="FPNCR"/>
</dbReference>
<keyword evidence="12" id="KW-1185">Reference proteome</keyword>
<keyword evidence="7 11" id="KW-0560">Oxidoreductase</keyword>
<dbReference type="PROSITE" id="PS51384">
    <property type="entry name" value="FAD_FR"/>
    <property type="match status" value="1"/>
</dbReference>
<evidence type="ECO:0000256" key="1">
    <source>
        <dbReference type="ARBA" id="ARBA00001974"/>
    </source>
</evidence>
<dbReference type="InterPro" id="IPR008333">
    <property type="entry name" value="Cbr1-like_FAD-bd_dom"/>
</dbReference>
<dbReference type="CDD" id="cd06183">
    <property type="entry name" value="cyt_b5_reduct_like"/>
    <property type="match status" value="1"/>
</dbReference>
<evidence type="ECO:0000256" key="4">
    <source>
        <dbReference type="ARBA" id="ARBA00022692"/>
    </source>
</evidence>
<keyword evidence="4" id="KW-0812">Transmembrane</keyword>
<protein>
    <submittedName>
        <fullName evidence="11">Putative Cytochrome-b5 reductase</fullName>
        <ecNumber evidence="11">1.6.2.2</ecNumber>
    </submittedName>
</protein>
<sequence length="271" mass="30576">MRDRCKCTRRCIGKSSIASFHVGPYHAFIMKAVTRIKTKMPSPYKLIHIEPDTHDTKTFRFELPADATLDMLPGDFLYVHATINGKQVKRPYTPSSLPGTTEYFDLTVKRYEAGSVSKYLHDRQIGETVSMSGPNSGGHWVDGMAKRVGFVAGGTGITPMISIIRWILTNKLDAELFLIFANKTESDIIFRQEWERDARDYPNFHCHYVLEQPPAEWEGGIGRVTPEILRRYLPAPDSNTCVFLCGPPPMVDSLEALLKELGYPQQAIVLP</sequence>
<gene>
    <name evidence="11" type="ORF">COMA2_130113</name>
</gene>
<evidence type="ECO:0000256" key="7">
    <source>
        <dbReference type="ARBA" id="ARBA00023002"/>
    </source>
</evidence>
<dbReference type="Proteomes" id="UP000198736">
    <property type="component" value="Unassembled WGS sequence"/>
</dbReference>
<evidence type="ECO:0000259" key="10">
    <source>
        <dbReference type="PROSITE" id="PS51384"/>
    </source>
</evidence>
<dbReference type="InterPro" id="IPR001433">
    <property type="entry name" value="OxRdtase_FAD/NAD-bd"/>
</dbReference>
<dbReference type="AlphaFoldDB" id="A0A0S4L724"/>
<dbReference type="PANTHER" id="PTHR19370">
    <property type="entry name" value="NADH-CYTOCHROME B5 REDUCTASE"/>
    <property type="match status" value="1"/>
</dbReference>
<dbReference type="PRINTS" id="PR00406">
    <property type="entry name" value="CYTB5RDTASE"/>
</dbReference>
<dbReference type="Pfam" id="PF00175">
    <property type="entry name" value="NAD_binding_1"/>
    <property type="match status" value="1"/>
</dbReference>
<evidence type="ECO:0000313" key="11">
    <source>
        <dbReference type="EMBL" id="CUS33537.1"/>
    </source>
</evidence>
<dbReference type="FunFam" id="3.40.50.80:FF:000019">
    <property type="entry name" value="NADH-cytochrome b5 reductase"/>
    <property type="match status" value="1"/>
</dbReference>
<evidence type="ECO:0000256" key="8">
    <source>
        <dbReference type="ARBA" id="ARBA00023027"/>
    </source>
</evidence>
<evidence type="ECO:0000256" key="9">
    <source>
        <dbReference type="ARBA" id="ARBA00023136"/>
    </source>
</evidence>
<organism evidence="11 12">
    <name type="scientific">Candidatus Nitrospira nitrificans</name>
    <dbReference type="NCBI Taxonomy" id="1742973"/>
    <lineage>
        <taxon>Bacteria</taxon>
        <taxon>Pseudomonadati</taxon>
        <taxon>Nitrospirota</taxon>
        <taxon>Nitrospiria</taxon>
        <taxon>Nitrospirales</taxon>
        <taxon>Nitrospiraceae</taxon>
        <taxon>Nitrospira</taxon>
    </lineage>
</organism>
<dbReference type="InterPro" id="IPR001709">
    <property type="entry name" value="Flavoprot_Pyr_Nucl_cyt_Rdtase"/>
</dbReference>
<feature type="domain" description="FAD-binding FR-type" evidence="10">
    <location>
        <begin position="39"/>
        <end position="141"/>
    </location>
</feature>
<dbReference type="STRING" id="1742973.COMA2_130113"/>
<evidence type="ECO:0000256" key="5">
    <source>
        <dbReference type="ARBA" id="ARBA00022827"/>
    </source>
</evidence>
<keyword evidence="6" id="KW-1133">Transmembrane helix</keyword>
<dbReference type="Gene3D" id="2.40.30.10">
    <property type="entry name" value="Translation factors"/>
    <property type="match status" value="1"/>
</dbReference>
<dbReference type="InterPro" id="IPR017938">
    <property type="entry name" value="Riboflavin_synthase-like_b-brl"/>
</dbReference>
<dbReference type="Pfam" id="PF00970">
    <property type="entry name" value="FAD_binding_6"/>
    <property type="match status" value="1"/>
</dbReference>
<dbReference type="OrthoDB" id="544091at2"/>
<keyword evidence="8" id="KW-0520">NAD</keyword>
<keyword evidence="9" id="KW-0472">Membrane</keyword>
<comment type="cofactor">
    <cofactor evidence="1">
        <name>FAD</name>
        <dbReference type="ChEBI" id="CHEBI:57692"/>
    </cofactor>
</comment>
<dbReference type="GO" id="GO:0016020">
    <property type="term" value="C:membrane"/>
    <property type="evidence" value="ECO:0007669"/>
    <property type="project" value="UniProtKB-SubCell"/>
</dbReference>
<dbReference type="GO" id="GO:0090524">
    <property type="term" value="F:cytochrome-b5 reductase activity, acting on NADH"/>
    <property type="evidence" value="ECO:0007669"/>
    <property type="project" value="UniProtKB-EC"/>
</dbReference>
<name>A0A0S4L724_9BACT</name>
<dbReference type="SUPFAM" id="SSF52343">
    <property type="entry name" value="Ferredoxin reductase-like, C-terminal NADP-linked domain"/>
    <property type="match status" value="1"/>
</dbReference>